<comment type="catalytic activity">
    <reaction evidence="3">
        <text>a diacylglycerol + H2O = a monoacylglycerol + a fatty acid + H(+)</text>
        <dbReference type="Rhea" id="RHEA:32731"/>
        <dbReference type="ChEBI" id="CHEBI:15377"/>
        <dbReference type="ChEBI" id="CHEBI:15378"/>
        <dbReference type="ChEBI" id="CHEBI:17408"/>
        <dbReference type="ChEBI" id="CHEBI:18035"/>
        <dbReference type="ChEBI" id="CHEBI:28868"/>
    </reaction>
</comment>
<feature type="domain" description="Fungal lipase-type" evidence="6">
    <location>
        <begin position="149"/>
        <end position="258"/>
    </location>
</feature>
<feature type="chain" id="PRO_5035435176" evidence="5">
    <location>
        <begin position="17"/>
        <end position="323"/>
    </location>
</feature>
<keyword evidence="1" id="KW-1015">Disulfide bond</keyword>
<keyword evidence="5" id="KW-0732">Signal</keyword>
<comment type="catalytic activity">
    <reaction evidence="4">
        <text>a monoacylglycerol + H2O = glycerol + a fatty acid + H(+)</text>
        <dbReference type="Rhea" id="RHEA:15245"/>
        <dbReference type="ChEBI" id="CHEBI:15377"/>
        <dbReference type="ChEBI" id="CHEBI:15378"/>
        <dbReference type="ChEBI" id="CHEBI:17408"/>
        <dbReference type="ChEBI" id="CHEBI:17754"/>
        <dbReference type="ChEBI" id="CHEBI:28868"/>
    </reaction>
</comment>
<protein>
    <submittedName>
        <fullName evidence="7">Alpha/beta-hydrolase</fullName>
    </submittedName>
</protein>
<organism evidence="7 8">
    <name type="scientific">Cristinia sonorae</name>
    <dbReference type="NCBI Taxonomy" id="1940300"/>
    <lineage>
        <taxon>Eukaryota</taxon>
        <taxon>Fungi</taxon>
        <taxon>Dikarya</taxon>
        <taxon>Basidiomycota</taxon>
        <taxon>Agaricomycotina</taxon>
        <taxon>Agaricomycetes</taxon>
        <taxon>Agaricomycetidae</taxon>
        <taxon>Agaricales</taxon>
        <taxon>Pleurotineae</taxon>
        <taxon>Stephanosporaceae</taxon>
        <taxon>Cristinia</taxon>
    </lineage>
</organism>
<comment type="similarity">
    <text evidence="2">Belongs to the AB hydrolase superfamily. Lipase family. Class 3 subfamily.</text>
</comment>
<dbReference type="InterPro" id="IPR051218">
    <property type="entry name" value="Sec_MonoDiacylglyc_Lipase"/>
</dbReference>
<dbReference type="Pfam" id="PF01764">
    <property type="entry name" value="Lipase_3"/>
    <property type="match status" value="1"/>
</dbReference>
<keyword evidence="8" id="KW-1185">Reference proteome</keyword>
<gene>
    <name evidence="7" type="ORF">BXZ70DRAFT_625674</name>
</gene>
<dbReference type="GO" id="GO:0006629">
    <property type="term" value="P:lipid metabolic process"/>
    <property type="evidence" value="ECO:0007669"/>
    <property type="project" value="InterPro"/>
</dbReference>
<evidence type="ECO:0000259" key="6">
    <source>
        <dbReference type="Pfam" id="PF01764"/>
    </source>
</evidence>
<dbReference type="AlphaFoldDB" id="A0A8K0UGS8"/>
<name>A0A8K0UGS8_9AGAR</name>
<dbReference type="SUPFAM" id="SSF53474">
    <property type="entry name" value="alpha/beta-Hydrolases"/>
    <property type="match status" value="1"/>
</dbReference>
<dbReference type="CDD" id="cd00519">
    <property type="entry name" value="Lipase_3"/>
    <property type="match status" value="1"/>
</dbReference>
<dbReference type="Proteomes" id="UP000813824">
    <property type="component" value="Unassembled WGS sequence"/>
</dbReference>
<evidence type="ECO:0000256" key="3">
    <source>
        <dbReference type="ARBA" id="ARBA00047591"/>
    </source>
</evidence>
<evidence type="ECO:0000256" key="2">
    <source>
        <dbReference type="ARBA" id="ARBA00043996"/>
    </source>
</evidence>
<dbReference type="Gene3D" id="3.40.50.1820">
    <property type="entry name" value="alpha/beta hydrolase"/>
    <property type="match status" value="1"/>
</dbReference>
<accession>A0A8K0UGS8</accession>
<proteinExistence type="inferred from homology"/>
<dbReference type="EMBL" id="JAEVFJ010000050">
    <property type="protein sequence ID" value="KAH8082433.1"/>
    <property type="molecule type" value="Genomic_DNA"/>
</dbReference>
<dbReference type="PANTHER" id="PTHR45856:SF25">
    <property type="entry name" value="FUNGAL LIPASE-LIKE DOMAIN-CONTAINING PROTEIN"/>
    <property type="match status" value="1"/>
</dbReference>
<evidence type="ECO:0000256" key="4">
    <source>
        <dbReference type="ARBA" id="ARBA00048461"/>
    </source>
</evidence>
<evidence type="ECO:0000313" key="7">
    <source>
        <dbReference type="EMBL" id="KAH8082433.1"/>
    </source>
</evidence>
<sequence length="323" mass="34049">MHSWLLLFAFTALVRGAVVPVSVPSTEPQVDAVDIEVSRVKAVAASVVTVVSAGQLASFSPYTQFARAAYCPSEKLTNWNCGDACAATSGFVPTLTGGDGNGVQRFYVGYWPSQNSIVVSHQGLDRRQFLSLLTAGDIFQDQLDPALFPGVPSSIGVHGGFAEAHGDTAETILAETKKLIASRGATTVTLVGHSLGGAIAALDAIYLKLHLPSNIHIKVVTYGLPRVGNAAWVSYFDSQIPDFVRINNKKDPVPILPGRGLGFGHTHGEIHLNGPGNAVACEPNDNADDSRCTITTVPNIFVSNIDDHRGPYEGISIGSSACV</sequence>
<dbReference type="OrthoDB" id="426718at2759"/>
<evidence type="ECO:0000256" key="5">
    <source>
        <dbReference type="SAM" id="SignalP"/>
    </source>
</evidence>
<evidence type="ECO:0000256" key="1">
    <source>
        <dbReference type="ARBA" id="ARBA00023157"/>
    </source>
</evidence>
<dbReference type="InterPro" id="IPR002921">
    <property type="entry name" value="Fungal_lipase-type"/>
</dbReference>
<feature type="signal peptide" evidence="5">
    <location>
        <begin position="1"/>
        <end position="16"/>
    </location>
</feature>
<comment type="caution">
    <text evidence="7">The sequence shown here is derived from an EMBL/GenBank/DDBJ whole genome shotgun (WGS) entry which is preliminary data.</text>
</comment>
<dbReference type="InterPro" id="IPR029058">
    <property type="entry name" value="AB_hydrolase_fold"/>
</dbReference>
<reference evidence="7" key="1">
    <citation type="journal article" date="2021" name="New Phytol.">
        <title>Evolutionary innovations through gain and loss of genes in the ectomycorrhizal Boletales.</title>
        <authorList>
            <person name="Wu G."/>
            <person name="Miyauchi S."/>
            <person name="Morin E."/>
            <person name="Kuo A."/>
            <person name="Drula E."/>
            <person name="Varga T."/>
            <person name="Kohler A."/>
            <person name="Feng B."/>
            <person name="Cao Y."/>
            <person name="Lipzen A."/>
            <person name="Daum C."/>
            <person name="Hundley H."/>
            <person name="Pangilinan J."/>
            <person name="Johnson J."/>
            <person name="Barry K."/>
            <person name="LaButti K."/>
            <person name="Ng V."/>
            <person name="Ahrendt S."/>
            <person name="Min B."/>
            <person name="Choi I.G."/>
            <person name="Park H."/>
            <person name="Plett J.M."/>
            <person name="Magnuson J."/>
            <person name="Spatafora J.W."/>
            <person name="Nagy L.G."/>
            <person name="Henrissat B."/>
            <person name="Grigoriev I.V."/>
            <person name="Yang Z.L."/>
            <person name="Xu J."/>
            <person name="Martin F.M."/>
        </authorList>
    </citation>
    <scope>NUCLEOTIDE SEQUENCE</scope>
    <source>
        <strain evidence="7">KKN 215</strain>
    </source>
</reference>
<dbReference type="PANTHER" id="PTHR45856">
    <property type="entry name" value="ALPHA/BETA-HYDROLASES SUPERFAMILY PROTEIN"/>
    <property type="match status" value="1"/>
</dbReference>
<evidence type="ECO:0000313" key="8">
    <source>
        <dbReference type="Proteomes" id="UP000813824"/>
    </source>
</evidence>